<feature type="compositionally biased region" description="Low complexity" evidence="1">
    <location>
        <begin position="279"/>
        <end position="309"/>
    </location>
</feature>
<dbReference type="AlphaFoldDB" id="A0A1X2HPX6"/>
<proteinExistence type="predicted"/>
<gene>
    <name evidence="2" type="ORF">BCR43DRAFT_486892</name>
</gene>
<feature type="compositionally biased region" description="Basic and acidic residues" evidence="1">
    <location>
        <begin position="120"/>
        <end position="140"/>
    </location>
</feature>
<dbReference type="InParanoid" id="A0A1X2HPX6"/>
<dbReference type="Proteomes" id="UP000242180">
    <property type="component" value="Unassembled WGS sequence"/>
</dbReference>
<feature type="compositionally biased region" description="Acidic residues" evidence="1">
    <location>
        <begin position="147"/>
        <end position="164"/>
    </location>
</feature>
<evidence type="ECO:0008006" key="4">
    <source>
        <dbReference type="Google" id="ProtNLM"/>
    </source>
</evidence>
<feature type="compositionally biased region" description="Low complexity" evidence="1">
    <location>
        <begin position="197"/>
        <end position="208"/>
    </location>
</feature>
<feature type="compositionally biased region" description="Acidic residues" evidence="1">
    <location>
        <begin position="310"/>
        <end position="328"/>
    </location>
</feature>
<name>A0A1X2HPX6_SYNRA</name>
<feature type="compositionally biased region" description="Pro residues" evidence="1">
    <location>
        <begin position="233"/>
        <end position="248"/>
    </location>
</feature>
<dbReference type="EMBL" id="MCGN01000002">
    <property type="protein sequence ID" value="ORZ01407.1"/>
    <property type="molecule type" value="Genomic_DNA"/>
</dbReference>
<evidence type="ECO:0000313" key="2">
    <source>
        <dbReference type="EMBL" id="ORZ01407.1"/>
    </source>
</evidence>
<feature type="compositionally biased region" description="Polar residues" evidence="1">
    <location>
        <begin position="331"/>
        <end position="347"/>
    </location>
</feature>
<accession>A0A1X2HPX6</accession>
<feature type="region of interest" description="Disordered" evidence="1">
    <location>
        <begin position="104"/>
        <end position="396"/>
    </location>
</feature>
<evidence type="ECO:0000256" key="1">
    <source>
        <dbReference type="SAM" id="MobiDB-lite"/>
    </source>
</evidence>
<protein>
    <recommendedName>
        <fullName evidence="4">Transcription elongation factor Eaf N-terminal domain-containing protein</fullName>
    </recommendedName>
</protein>
<organism evidence="2 3">
    <name type="scientific">Syncephalastrum racemosum</name>
    <name type="common">Filamentous fungus</name>
    <dbReference type="NCBI Taxonomy" id="13706"/>
    <lineage>
        <taxon>Eukaryota</taxon>
        <taxon>Fungi</taxon>
        <taxon>Fungi incertae sedis</taxon>
        <taxon>Mucoromycota</taxon>
        <taxon>Mucoromycotina</taxon>
        <taxon>Mucoromycetes</taxon>
        <taxon>Mucorales</taxon>
        <taxon>Syncephalastraceae</taxon>
        <taxon>Syncephalastrum</taxon>
    </lineage>
</organism>
<sequence>MDSPGELHDGTYELKLGRSIFQRADPEYVLMSFQSHDPITEDGSSTLTPNRNGYSASFKYGDKDATYEMEDSESTDQIEALIVYDEATKSYRLELPTQHLSIKGKALESESGNRTRKKKREDGKQSRRQSVDDDFSKDIESQLMEVLDNDDDDEDEEDEEEDESDKMSDAQATNHLRQPPKPAKPPKRAKTPPPAKPAISSPALALPTRPTSASPVQRRNIPMASRPIRRPDSPPPPAPAPAPAPPAAPRTGGKRPQQYGGKTVLRRPPASPHSRRRNSTSSTDSSSGSSTSGSSGSSSGSSSSGSGSSSEDDDDDDDDDMDDLEADIAESLSTPTEAINGKPSTGGKSIAAAAAQHHQQQQQQSNSGPRSLRALFSDDGDDGDEDEGMTSSSDSD</sequence>
<dbReference type="STRING" id="13706.A0A1X2HPX6"/>
<feature type="compositionally biased region" description="Low complexity" evidence="1">
    <location>
        <begin position="351"/>
        <end position="364"/>
    </location>
</feature>
<feature type="compositionally biased region" description="Acidic residues" evidence="1">
    <location>
        <begin position="378"/>
        <end position="388"/>
    </location>
</feature>
<reference evidence="2 3" key="1">
    <citation type="submission" date="2016-07" db="EMBL/GenBank/DDBJ databases">
        <title>Pervasive Adenine N6-methylation of Active Genes in Fungi.</title>
        <authorList>
            <consortium name="DOE Joint Genome Institute"/>
            <person name="Mondo S.J."/>
            <person name="Dannebaum R.O."/>
            <person name="Kuo R.C."/>
            <person name="Labutti K."/>
            <person name="Haridas S."/>
            <person name="Kuo A."/>
            <person name="Salamov A."/>
            <person name="Ahrendt S.R."/>
            <person name="Lipzen A."/>
            <person name="Sullivan W."/>
            <person name="Andreopoulos W.B."/>
            <person name="Clum A."/>
            <person name="Lindquist E."/>
            <person name="Daum C."/>
            <person name="Ramamoorthy G.K."/>
            <person name="Gryganskyi A."/>
            <person name="Culley D."/>
            <person name="Magnuson J.K."/>
            <person name="James T.Y."/>
            <person name="O'Malley M.A."/>
            <person name="Stajich J.E."/>
            <person name="Spatafora J.W."/>
            <person name="Visel A."/>
            <person name="Grigoriev I.V."/>
        </authorList>
    </citation>
    <scope>NUCLEOTIDE SEQUENCE [LARGE SCALE GENOMIC DNA]</scope>
    <source>
        <strain evidence="2 3">NRRL 2496</strain>
    </source>
</reference>
<keyword evidence="3" id="KW-1185">Reference proteome</keyword>
<comment type="caution">
    <text evidence="2">The sequence shown here is derived from an EMBL/GenBank/DDBJ whole genome shotgun (WGS) entry which is preliminary data.</text>
</comment>
<evidence type="ECO:0000313" key="3">
    <source>
        <dbReference type="Proteomes" id="UP000242180"/>
    </source>
</evidence>